<name>A0AAU9LYX2_9ASTR</name>
<evidence type="ECO:0000313" key="2">
    <source>
        <dbReference type="Proteomes" id="UP001157418"/>
    </source>
</evidence>
<dbReference type="Proteomes" id="UP001157418">
    <property type="component" value="Unassembled WGS sequence"/>
</dbReference>
<gene>
    <name evidence="1" type="ORF">LVIROSA_LOCUS8242</name>
</gene>
<protein>
    <submittedName>
        <fullName evidence="1">Uncharacterized protein</fullName>
    </submittedName>
</protein>
<evidence type="ECO:0000313" key="1">
    <source>
        <dbReference type="EMBL" id="CAH1420804.1"/>
    </source>
</evidence>
<accession>A0AAU9LYX2</accession>
<dbReference type="EMBL" id="CAKMRJ010001112">
    <property type="protein sequence ID" value="CAH1420804.1"/>
    <property type="molecule type" value="Genomic_DNA"/>
</dbReference>
<comment type="caution">
    <text evidence="1">The sequence shown here is derived from an EMBL/GenBank/DDBJ whole genome shotgun (WGS) entry which is preliminary data.</text>
</comment>
<keyword evidence="2" id="KW-1185">Reference proteome</keyword>
<dbReference type="AlphaFoldDB" id="A0AAU9LYX2"/>
<sequence length="114" mass="13386">MTPELKSTKQPLHLKRSDIGVCLILLGKYDVPDDANSWVLRTIGNSYKFYGIKKDVAKRCSRAKEIRRSLKNMHKACPKSFARICDEMEQMKKYEHREDESDVVDPYMIMMKKE</sequence>
<proteinExistence type="predicted"/>
<dbReference type="PANTHER" id="PTHR33144:SF16">
    <property type="entry name" value="OS02G0129000 PROTEIN"/>
    <property type="match status" value="1"/>
</dbReference>
<dbReference type="PANTHER" id="PTHR33144">
    <property type="entry name" value="OS10G0409366 PROTEIN-RELATED"/>
    <property type="match status" value="1"/>
</dbReference>
<organism evidence="1 2">
    <name type="scientific">Lactuca virosa</name>
    <dbReference type="NCBI Taxonomy" id="75947"/>
    <lineage>
        <taxon>Eukaryota</taxon>
        <taxon>Viridiplantae</taxon>
        <taxon>Streptophyta</taxon>
        <taxon>Embryophyta</taxon>
        <taxon>Tracheophyta</taxon>
        <taxon>Spermatophyta</taxon>
        <taxon>Magnoliopsida</taxon>
        <taxon>eudicotyledons</taxon>
        <taxon>Gunneridae</taxon>
        <taxon>Pentapetalae</taxon>
        <taxon>asterids</taxon>
        <taxon>campanulids</taxon>
        <taxon>Asterales</taxon>
        <taxon>Asteraceae</taxon>
        <taxon>Cichorioideae</taxon>
        <taxon>Cichorieae</taxon>
        <taxon>Lactucinae</taxon>
        <taxon>Lactuca</taxon>
    </lineage>
</organism>
<reference evidence="1 2" key="1">
    <citation type="submission" date="2022-01" db="EMBL/GenBank/DDBJ databases">
        <authorList>
            <person name="Xiong W."/>
            <person name="Schranz E."/>
        </authorList>
    </citation>
    <scope>NUCLEOTIDE SEQUENCE [LARGE SCALE GENOMIC DNA]</scope>
</reference>